<gene>
    <name evidence="2" type="ORF">IAA28_10120</name>
</gene>
<keyword evidence="1" id="KW-1133">Transmembrane helix</keyword>
<evidence type="ECO:0000313" key="3">
    <source>
        <dbReference type="Proteomes" id="UP000886780"/>
    </source>
</evidence>
<comment type="caution">
    <text evidence="2">The sequence shown here is derived from an EMBL/GenBank/DDBJ whole genome shotgun (WGS) entry which is preliminary data.</text>
</comment>
<reference evidence="2" key="1">
    <citation type="journal article" date="2021" name="PeerJ">
        <title>Extensive microbial diversity within the chicken gut microbiome revealed by metagenomics and culture.</title>
        <authorList>
            <person name="Gilroy R."/>
            <person name="Ravi A."/>
            <person name="Getino M."/>
            <person name="Pursley I."/>
            <person name="Horton D.L."/>
            <person name="Alikhan N.F."/>
            <person name="Baker D."/>
            <person name="Gharbi K."/>
            <person name="Hall N."/>
            <person name="Watson M."/>
            <person name="Adriaenssens E.M."/>
            <person name="Foster-Nyarko E."/>
            <person name="Jarju S."/>
            <person name="Secka A."/>
            <person name="Antonio M."/>
            <person name="Oren A."/>
            <person name="Chaudhuri R.R."/>
            <person name="La Ragione R."/>
            <person name="Hildebrand F."/>
            <person name="Pallen M.J."/>
        </authorList>
    </citation>
    <scope>NUCLEOTIDE SEQUENCE</scope>
    <source>
        <strain evidence="2">ChiGjej4B4-12881</strain>
    </source>
</reference>
<protein>
    <submittedName>
        <fullName evidence="2">Uncharacterized protein</fullName>
    </submittedName>
</protein>
<dbReference type="AlphaFoldDB" id="A0A9D1W5U0"/>
<proteinExistence type="predicted"/>
<keyword evidence="1" id="KW-0812">Transmembrane</keyword>
<sequence>MTCPKCGLQIDGTSGRCPFCHTEIGSREDSGRLPERAASPLLLIFAALLAAFSGLTIVIFAGFTFGYVLAGPQDSYVEAEGWYLEDEPSPFGPFLPVPMESQLIFSEGGLSITADRLAVEDVWEPELSLTLSNDTDETVVFTAKAGSVNGFMNQMRIWQEIPPGQSAEGILVLDGYGLDLCGISTVRNLEVNFEILRGESQLPLLETGLLTVVTEAGEPPAPEAFPSRLLFQESGIRVSLLPIPPDSSVWQEDGPLILAENLTDQPVTLQAVHVMADGASTPASLYLEILPGCRAVEQLYLTRIYLTEDVALSAAFDAFDSSTGRRLLTTDMLPLNAPKPEADPIA</sequence>
<reference evidence="2" key="2">
    <citation type="submission" date="2021-04" db="EMBL/GenBank/DDBJ databases">
        <authorList>
            <person name="Gilroy R."/>
        </authorList>
    </citation>
    <scope>NUCLEOTIDE SEQUENCE</scope>
    <source>
        <strain evidence="2">ChiGjej4B4-12881</strain>
    </source>
</reference>
<dbReference type="Proteomes" id="UP000886780">
    <property type="component" value="Unassembled WGS sequence"/>
</dbReference>
<evidence type="ECO:0000313" key="2">
    <source>
        <dbReference type="EMBL" id="HIX53144.1"/>
    </source>
</evidence>
<evidence type="ECO:0000256" key="1">
    <source>
        <dbReference type="SAM" id="Phobius"/>
    </source>
</evidence>
<accession>A0A9D1W5U0</accession>
<organism evidence="2 3">
    <name type="scientific">Candidatus Lachnoclostridium stercoripullorum</name>
    <dbReference type="NCBI Taxonomy" id="2838635"/>
    <lineage>
        <taxon>Bacteria</taxon>
        <taxon>Bacillati</taxon>
        <taxon>Bacillota</taxon>
        <taxon>Clostridia</taxon>
        <taxon>Lachnospirales</taxon>
        <taxon>Lachnospiraceae</taxon>
    </lineage>
</organism>
<feature type="transmembrane region" description="Helical" evidence="1">
    <location>
        <begin position="41"/>
        <end position="69"/>
    </location>
</feature>
<keyword evidence="1" id="KW-0472">Membrane</keyword>
<dbReference type="EMBL" id="DXEU01000183">
    <property type="protein sequence ID" value="HIX53144.1"/>
    <property type="molecule type" value="Genomic_DNA"/>
</dbReference>
<name>A0A9D1W5U0_9FIRM</name>